<sequence>MNINWSAVVTGFVVTLVLGFISGVIYVGSEASVVVLYWGTIGVLGGLAAGYLVGGTVGSGALHGGIATVFGSLILLAIAAFTTLLFAGVVPTFGVVVLGLLMLAFYAIPGALGGAIGSWAKGRRTSREVVGARA</sequence>
<comment type="caution">
    <text evidence="2">The sequence shown here is derived from an EMBL/GenBank/DDBJ whole genome shotgun (WGS) entry which is preliminary data.</text>
</comment>
<keyword evidence="1" id="KW-0812">Transmembrane</keyword>
<feature type="transmembrane region" description="Helical" evidence="1">
    <location>
        <begin position="93"/>
        <end position="117"/>
    </location>
</feature>
<evidence type="ECO:0000256" key="1">
    <source>
        <dbReference type="SAM" id="Phobius"/>
    </source>
</evidence>
<dbReference type="OrthoDB" id="292319at2157"/>
<dbReference type="RefSeq" id="WP_097379327.1">
    <property type="nucleotide sequence ID" value="NZ_NXNI01000001.1"/>
</dbReference>
<feature type="transmembrane region" description="Helical" evidence="1">
    <location>
        <begin position="7"/>
        <end position="29"/>
    </location>
</feature>
<dbReference type="Proteomes" id="UP000219689">
    <property type="component" value="Unassembled WGS sequence"/>
</dbReference>
<name>A0A2A5QU77_9EURY</name>
<feature type="transmembrane region" description="Helical" evidence="1">
    <location>
        <begin position="35"/>
        <end position="54"/>
    </location>
</feature>
<evidence type="ECO:0000313" key="2">
    <source>
        <dbReference type="EMBL" id="PCR90380.1"/>
    </source>
</evidence>
<organism evidence="2 3">
    <name type="scientific">Natrinema ejinorense</name>
    <dbReference type="NCBI Taxonomy" id="373386"/>
    <lineage>
        <taxon>Archaea</taxon>
        <taxon>Methanobacteriati</taxon>
        <taxon>Methanobacteriota</taxon>
        <taxon>Stenosarchaea group</taxon>
        <taxon>Halobacteria</taxon>
        <taxon>Halobacteriales</taxon>
        <taxon>Natrialbaceae</taxon>
        <taxon>Natrinema</taxon>
    </lineage>
</organism>
<protein>
    <recommendedName>
        <fullName evidence="4">DUF5518 domain-containing protein</fullName>
    </recommendedName>
</protein>
<dbReference type="Pfam" id="PF17647">
    <property type="entry name" value="DUF5518"/>
    <property type="match status" value="1"/>
</dbReference>
<feature type="transmembrane region" description="Helical" evidence="1">
    <location>
        <begin position="66"/>
        <end position="87"/>
    </location>
</feature>
<evidence type="ECO:0000313" key="3">
    <source>
        <dbReference type="Proteomes" id="UP000219689"/>
    </source>
</evidence>
<keyword evidence="3" id="KW-1185">Reference proteome</keyword>
<dbReference type="AlphaFoldDB" id="A0A2A5QU77"/>
<dbReference type="InterPro" id="IPR040493">
    <property type="entry name" value="DUF5518"/>
</dbReference>
<accession>A0A2A5QU77</accession>
<gene>
    <name evidence="2" type="ORF">CP557_07405</name>
</gene>
<keyword evidence="1" id="KW-1133">Transmembrane helix</keyword>
<reference evidence="2 3" key="1">
    <citation type="submission" date="2017-09" db="EMBL/GenBank/DDBJ databases">
        <title>Genome sequences of Natrinema ejinorence JCM 13890T.</title>
        <authorList>
            <person name="Roh S.W."/>
            <person name="Kim Y.B."/>
            <person name="Kim J.Y."/>
        </authorList>
    </citation>
    <scope>NUCLEOTIDE SEQUENCE [LARGE SCALE GENOMIC DNA]</scope>
    <source>
        <strain evidence="2 3">JCM 13890</strain>
    </source>
</reference>
<evidence type="ECO:0008006" key="4">
    <source>
        <dbReference type="Google" id="ProtNLM"/>
    </source>
</evidence>
<proteinExistence type="predicted"/>
<dbReference type="EMBL" id="NXNI01000001">
    <property type="protein sequence ID" value="PCR90380.1"/>
    <property type="molecule type" value="Genomic_DNA"/>
</dbReference>
<keyword evidence="1" id="KW-0472">Membrane</keyword>